<evidence type="ECO:0000313" key="2">
    <source>
        <dbReference type="EMBL" id="SNS63688.1"/>
    </source>
</evidence>
<dbReference type="OrthoDB" id="7450188at2"/>
<dbReference type="EMBL" id="FZPA01000003">
    <property type="protein sequence ID" value="SNS63688.1"/>
    <property type="molecule type" value="Genomic_DNA"/>
</dbReference>
<accession>A0A239G4M2</accession>
<evidence type="ECO:0000256" key="1">
    <source>
        <dbReference type="SAM" id="SignalP"/>
    </source>
</evidence>
<keyword evidence="1" id="KW-0732">Signal</keyword>
<gene>
    <name evidence="2" type="ORF">SAMN06295955_1036</name>
</gene>
<feature type="signal peptide" evidence="1">
    <location>
        <begin position="1"/>
        <end position="21"/>
    </location>
</feature>
<evidence type="ECO:0000313" key="3">
    <source>
        <dbReference type="Proteomes" id="UP000198339"/>
    </source>
</evidence>
<dbReference type="Proteomes" id="UP000198339">
    <property type="component" value="Unassembled WGS sequence"/>
</dbReference>
<keyword evidence="3" id="KW-1185">Reference proteome</keyword>
<organism evidence="2 3">
    <name type="scientific">Sphingopyxis indica</name>
    <dbReference type="NCBI Taxonomy" id="436663"/>
    <lineage>
        <taxon>Bacteria</taxon>
        <taxon>Pseudomonadati</taxon>
        <taxon>Pseudomonadota</taxon>
        <taxon>Alphaproteobacteria</taxon>
        <taxon>Sphingomonadales</taxon>
        <taxon>Sphingomonadaceae</taxon>
        <taxon>Sphingopyxis</taxon>
    </lineage>
</organism>
<name>A0A239G4M2_9SPHN</name>
<proteinExistence type="predicted"/>
<feature type="chain" id="PRO_5012150406" description="PRC-barrel domain-containing protein" evidence="1">
    <location>
        <begin position="22"/>
        <end position="159"/>
    </location>
</feature>
<protein>
    <recommendedName>
        <fullName evidence="4">PRC-barrel domain-containing protein</fullName>
    </recommendedName>
</protein>
<dbReference type="RefSeq" id="WP_089215109.1">
    <property type="nucleotide sequence ID" value="NZ_FZPA01000003.1"/>
</dbReference>
<dbReference type="AlphaFoldDB" id="A0A239G4M2"/>
<evidence type="ECO:0008006" key="4">
    <source>
        <dbReference type="Google" id="ProtNLM"/>
    </source>
</evidence>
<sequence>MRTTLILLAAGSAALATPAFAQVGGVAGQVTGDVTGQVNPGEVASDTAGRVTQPVGDVVGQTDDMVNDTADSANLKLATQDQVRAGANVTDMNGNSIGTVQSVDGDNAVVVSGGKLYNIPLSELYSKADGAAGSLVSKLPKDSLTLHAGADAGADADVR</sequence>
<reference evidence="2 3" key="1">
    <citation type="submission" date="2017-06" db="EMBL/GenBank/DDBJ databases">
        <authorList>
            <person name="Kim H.J."/>
            <person name="Triplett B.A."/>
        </authorList>
    </citation>
    <scope>NUCLEOTIDE SEQUENCE [LARGE SCALE GENOMIC DNA]</scope>
    <source>
        <strain evidence="2 3">DS15</strain>
    </source>
</reference>